<keyword evidence="2" id="KW-1185">Reference proteome</keyword>
<dbReference type="AlphaFoldDB" id="A0AAD1U1A2"/>
<gene>
    <name evidence="1" type="ORF">ECRASSUSDP1_LOCUS1344</name>
</gene>
<protein>
    <submittedName>
        <fullName evidence="1">Uncharacterized protein</fullName>
    </submittedName>
</protein>
<reference evidence="1" key="1">
    <citation type="submission" date="2023-07" db="EMBL/GenBank/DDBJ databases">
        <authorList>
            <consortium name="AG Swart"/>
            <person name="Singh M."/>
            <person name="Singh A."/>
            <person name="Seah K."/>
            <person name="Emmerich C."/>
        </authorList>
    </citation>
    <scope>NUCLEOTIDE SEQUENCE</scope>
    <source>
        <strain evidence="1">DP1</strain>
    </source>
</reference>
<sequence>MKKALTNQANDHPKIVRKLSLKSLELVSKEAACLKKILGWQECEISIPKLKLRQKRCRSHQGRRGAGCRLCKEVLLMCERNPLLEKRRLLSPCSRNLKTLRQFLVRRLSQRLTTTSPHIIKKGMKMLINSIITKHMEFESDKPISSLLAEGKDSGGWKKLMNFITNENQVVFRRSLKKINNQLYSRLRKIISKNPRNKYFQLQRSIGVADPIFSDSSESNSPVKNTFINRNRISLNFSSMPRCSKAYGSFISHKPSDNQIDKVLMNIQHEEMSTLIGKANQDLAEKDNKKKEETFSINFDEQMAIIKERSPRKHSSFKHRKKAQLLSKKNKDDIAAYCYLKKSSLRRNIKLFEPVEINRSIVNLDTTKCMNEHESSLKRPISKVQTLKTMHSSCNISVDDSTKQQSFYKQSQLIPDSEKPVVDERYIKVMQKQCQKVLHTATKSFKLPKKARGLQVIKKRRIKRKMFLAKTYQDL</sequence>
<proteinExistence type="predicted"/>
<organism evidence="1 2">
    <name type="scientific">Euplotes crassus</name>
    <dbReference type="NCBI Taxonomy" id="5936"/>
    <lineage>
        <taxon>Eukaryota</taxon>
        <taxon>Sar</taxon>
        <taxon>Alveolata</taxon>
        <taxon>Ciliophora</taxon>
        <taxon>Intramacronucleata</taxon>
        <taxon>Spirotrichea</taxon>
        <taxon>Hypotrichia</taxon>
        <taxon>Euplotida</taxon>
        <taxon>Euplotidae</taxon>
        <taxon>Moneuplotes</taxon>
    </lineage>
</organism>
<comment type="caution">
    <text evidence="1">The sequence shown here is derived from an EMBL/GenBank/DDBJ whole genome shotgun (WGS) entry which is preliminary data.</text>
</comment>
<accession>A0AAD1U1A2</accession>
<name>A0AAD1U1A2_EUPCR</name>
<evidence type="ECO:0000313" key="1">
    <source>
        <dbReference type="EMBL" id="CAI2360048.1"/>
    </source>
</evidence>
<evidence type="ECO:0000313" key="2">
    <source>
        <dbReference type="Proteomes" id="UP001295684"/>
    </source>
</evidence>
<dbReference type="EMBL" id="CAMPGE010001269">
    <property type="protein sequence ID" value="CAI2360048.1"/>
    <property type="molecule type" value="Genomic_DNA"/>
</dbReference>
<dbReference type="Proteomes" id="UP001295684">
    <property type="component" value="Unassembled WGS sequence"/>
</dbReference>